<feature type="transmembrane region" description="Helical" evidence="1">
    <location>
        <begin position="207"/>
        <end position="240"/>
    </location>
</feature>
<accession>A0A381U563</accession>
<protein>
    <recommendedName>
        <fullName evidence="3">DUF418 domain-containing protein</fullName>
    </recommendedName>
</protein>
<sequence length="283" mass="30747">MATPVEEHARIGSIDVLRGFALLGILLLNITAFGLHSAGYFNPLVPLGETVADRELNVRVWGAVSVLFEGAMRALFSMLFGAGVVLFTAGRVNARSLHFRRNLWLLVFGLVDAFLLLWTGDILMVYALAGMILYGLRDWSPRRLVITSAVLMVVMGVGLGAAGWGLGQLRTADPSDPGWAGFAAQNNPSVEAYEEELAERRANYPRAFAWSAVHMVGIMFAFVLLVPDALAMMLLGMVLFKVGVLDASRSVGWYARLAVVGFGLGLVTNLWELRHALVADLDL</sequence>
<evidence type="ECO:0000313" key="2">
    <source>
        <dbReference type="EMBL" id="SVA23259.1"/>
    </source>
</evidence>
<dbReference type="InterPro" id="IPR052529">
    <property type="entry name" value="Bact_Transport_Assoc"/>
</dbReference>
<reference evidence="2" key="1">
    <citation type="submission" date="2018-05" db="EMBL/GenBank/DDBJ databases">
        <authorList>
            <person name="Lanie J.A."/>
            <person name="Ng W.-L."/>
            <person name="Kazmierczak K.M."/>
            <person name="Andrzejewski T.M."/>
            <person name="Davidsen T.M."/>
            <person name="Wayne K.J."/>
            <person name="Tettelin H."/>
            <person name="Glass J.I."/>
            <person name="Rusch D."/>
            <person name="Podicherti R."/>
            <person name="Tsui H.-C.T."/>
            <person name="Winkler M.E."/>
        </authorList>
    </citation>
    <scope>NUCLEOTIDE SEQUENCE</scope>
</reference>
<feature type="transmembrane region" description="Helical" evidence="1">
    <location>
        <begin position="144"/>
        <end position="166"/>
    </location>
</feature>
<gene>
    <name evidence="2" type="ORF">METZ01_LOCUS76113</name>
</gene>
<name>A0A381U563_9ZZZZ</name>
<dbReference type="EMBL" id="UINC01005740">
    <property type="protein sequence ID" value="SVA23259.1"/>
    <property type="molecule type" value="Genomic_DNA"/>
</dbReference>
<keyword evidence="1" id="KW-1133">Transmembrane helix</keyword>
<dbReference type="AlphaFoldDB" id="A0A381U563"/>
<dbReference type="PANTHER" id="PTHR30590">
    <property type="entry name" value="INNER MEMBRANE PROTEIN"/>
    <property type="match status" value="1"/>
</dbReference>
<keyword evidence="1" id="KW-0812">Transmembrane</keyword>
<dbReference type="PANTHER" id="PTHR30590:SF2">
    <property type="entry name" value="INNER MEMBRANE PROTEIN"/>
    <property type="match status" value="1"/>
</dbReference>
<feature type="transmembrane region" description="Helical" evidence="1">
    <location>
        <begin position="61"/>
        <end position="90"/>
    </location>
</feature>
<evidence type="ECO:0000256" key="1">
    <source>
        <dbReference type="SAM" id="Phobius"/>
    </source>
</evidence>
<organism evidence="2">
    <name type="scientific">marine metagenome</name>
    <dbReference type="NCBI Taxonomy" id="408172"/>
    <lineage>
        <taxon>unclassified sequences</taxon>
        <taxon>metagenomes</taxon>
        <taxon>ecological metagenomes</taxon>
    </lineage>
</organism>
<proteinExistence type="predicted"/>
<feature type="transmembrane region" description="Helical" evidence="1">
    <location>
        <begin position="252"/>
        <end position="271"/>
    </location>
</feature>
<feature type="transmembrane region" description="Helical" evidence="1">
    <location>
        <begin position="102"/>
        <end position="132"/>
    </location>
</feature>
<feature type="transmembrane region" description="Helical" evidence="1">
    <location>
        <begin position="20"/>
        <end position="41"/>
    </location>
</feature>
<feature type="non-terminal residue" evidence="2">
    <location>
        <position position="283"/>
    </location>
</feature>
<evidence type="ECO:0008006" key="3">
    <source>
        <dbReference type="Google" id="ProtNLM"/>
    </source>
</evidence>
<keyword evidence="1" id="KW-0472">Membrane</keyword>